<evidence type="ECO:0000313" key="10">
    <source>
        <dbReference type="EMBL" id="AFK50548.1"/>
    </source>
</evidence>
<dbReference type="EC" id="4.2.1.182" evidence="7"/>
<comment type="similarity">
    <text evidence="5">Belongs to the AcnX type II large subunit family.</text>
</comment>
<dbReference type="GO" id="GO:0016829">
    <property type="term" value="F:lyase activity"/>
    <property type="evidence" value="ECO:0007669"/>
    <property type="project" value="UniProtKB-KW"/>
</dbReference>
<name>I3TCR0_THEC1</name>
<sequence length="392" mass="42631">MYLTREQERMLNGEFGWVVAKAMSIIVKTGEALGATKLVEVAHAHVSGVSYSNILDPGLEFIRSLFLGGGRARVYTTVNPGCVDYSGLSELIDGSYARKQAVIDDSLIKMGFKPVFTCIPYYHRPPAQGEFLAWGESSAVAVANSVFGASTNREGGPLALASALTGFTYYAGLHDPGNRVARVLVYVKDPRVRGNPGALGLWLGCRVREIPLVRGAGQGLADLKIMLAASAASGSHALVVLEGVTPRGFYSTDLVDKVEVEWGDVEEYIGTEPGGGSILGYLGCPHLYPWEFLEIYRQVVKRGVLPRDRRLLITIPVEVYERHYIEVLRLRRLGVDVAAGTCPVVSRLTRVFDHLVTNSGKAVFYLSKQLKAKYYLTNTLGVIRAVYGEGAG</sequence>
<evidence type="ECO:0000256" key="1">
    <source>
        <dbReference type="ARBA" id="ARBA00023004"/>
    </source>
</evidence>
<dbReference type="EMBL" id="CP003531">
    <property type="protein sequence ID" value="AFK50548.1"/>
    <property type="molecule type" value="Genomic_DNA"/>
</dbReference>
<dbReference type="PANTHER" id="PTHR36577">
    <property type="entry name" value="DUF521 DOMAIN PROTEIN (AFU_ORTHOLOGUE AFUA_6G00490)"/>
    <property type="match status" value="1"/>
</dbReference>
<dbReference type="InterPro" id="IPR007506">
    <property type="entry name" value="PMDh-L-like_dom"/>
</dbReference>
<evidence type="ECO:0000256" key="7">
    <source>
        <dbReference type="ARBA" id="ARBA00047176"/>
    </source>
</evidence>
<dbReference type="GeneID" id="13012399"/>
<comment type="function">
    <text evidence="4">Component of a hydro-lyase that catalyzes the dehydration of mevalonate 5-phosphate (MVA5P) to form trans-anhydromevalonate 5-phosphate (tAHMP). Involved in the archaeal mevalonate (MVA) pathway, which provides fundamental precursors for isoprenoid biosynthesis, such as isopentenyl diphosphate (IPP) and dimethylallyl diphosphate (DMAPP).</text>
</comment>
<dbReference type="AlphaFoldDB" id="I3TCR0"/>
<keyword evidence="2" id="KW-0456">Lyase</keyword>
<keyword evidence="11" id="KW-1185">Reference proteome</keyword>
<feature type="domain" description="Phosphomevalonate dehydratase large subunit-like" evidence="9">
    <location>
        <begin position="1"/>
        <end position="383"/>
    </location>
</feature>
<evidence type="ECO:0000259" key="9">
    <source>
        <dbReference type="Pfam" id="PF04412"/>
    </source>
</evidence>
<organism evidence="10 11">
    <name type="scientific">Thermogladius calderae (strain DSM 22663 / VKM B-2946 / 1633)</name>
    <dbReference type="NCBI Taxonomy" id="1184251"/>
    <lineage>
        <taxon>Archaea</taxon>
        <taxon>Thermoproteota</taxon>
        <taxon>Thermoprotei</taxon>
        <taxon>Desulfurococcales</taxon>
        <taxon>Desulfurococcaceae</taxon>
        <taxon>Thermogladius</taxon>
    </lineage>
</organism>
<dbReference type="PANTHER" id="PTHR36577:SF3">
    <property type="entry name" value="DUF521 DOMAIN PROTEIN (AFU_ORTHOLOGUE AFUA_6G00490)"/>
    <property type="match status" value="1"/>
</dbReference>
<dbReference type="Pfam" id="PF04412">
    <property type="entry name" value="AcnX"/>
    <property type="match status" value="1"/>
</dbReference>
<dbReference type="STRING" id="1184251.TCELL_0123"/>
<dbReference type="KEGG" id="thg:TCELL_0123"/>
<evidence type="ECO:0000256" key="8">
    <source>
        <dbReference type="ARBA" id="ARBA00047196"/>
    </source>
</evidence>
<gene>
    <name evidence="10" type="ordered locus">TCELL_0123</name>
</gene>
<evidence type="ECO:0000313" key="11">
    <source>
        <dbReference type="Proteomes" id="UP000005270"/>
    </source>
</evidence>
<protein>
    <recommendedName>
        <fullName evidence="8">Phosphomevalonate dehydratase large subunit</fullName>
        <ecNumber evidence="7">4.2.1.182</ecNumber>
    </recommendedName>
</protein>
<comment type="subunit">
    <text evidence="6">Heterodimer composed of a large subunit (PMDh-L) and a small subunit (PMDh-S).</text>
</comment>
<proteinExistence type="inferred from homology"/>
<dbReference type="HOGENOM" id="CLU_018825_0_0_2"/>
<reference evidence="10 11" key="1">
    <citation type="journal article" date="2012" name="J. Bacteriol.">
        <title>Complete genome sequence of the hyperthermophilic cellulolytic Crenarchaeon 'Thermogladius cellulolyticus' 1633.</title>
        <authorList>
            <person name="Mardanov A.V."/>
            <person name="Kochetkova T.V."/>
            <person name="Beletsky A.V."/>
            <person name="Bonch-Osmolovskaya E.A."/>
            <person name="Ravin N.V."/>
            <person name="Skryabin K.G."/>
        </authorList>
    </citation>
    <scope>NUCLEOTIDE SEQUENCE [LARGE SCALE GENOMIC DNA]</scope>
    <source>
        <strain evidence="11">DSM 22663 / VKM B-2946 / 1633</strain>
    </source>
</reference>
<evidence type="ECO:0000256" key="3">
    <source>
        <dbReference type="ARBA" id="ARBA00045120"/>
    </source>
</evidence>
<evidence type="ECO:0000256" key="4">
    <source>
        <dbReference type="ARBA" id="ARBA00045299"/>
    </source>
</evidence>
<dbReference type="RefSeq" id="WP_014736799.1">
    <property type="nucleotide sequence ID" value="NC_017954.1"/>
</dbReference>
<evidence type="ECO:0000256" key="6">
    <source>
        <dbReference type="ARBA" id="ARBA00046520"/>
    </source>
</evidence>
<dbReference type="OrthoDB" id="25253at2157"/>
<dbReference type="InParanoid" id="I3TCR0"/>
<dbReference type="Proteomes" id="UP000005270">
    <property type="component" value="Chromosome"/>
</dbReference>
<accession>I3TCR0</accession>
<evidence type="ECO:0000256" key="5">
    <source>
        <dbReference type="ARBA" id="ARBA00046333"/>
    </source>
</evidence>
<evidence type="ECO:0000256" key="2">
    <source>
        <dbReference type="ARBA" id="ARBA00023239"/>
    </source>
</evidence>
<dbReference type="eggNOG" id="arCOG04278">
    <property type="taxonomic scope" value="Archaea"/>
</dbReference>
<keyword evidence="1" id="KW-0408">Iron</keyword>
<comment type="catalytic activity">
    <reaction evidence="3">
        <text>(R)-5-phosphomevalonate = (2E)-3-methyl-5-phosphooxypent-2-enoate + H2O</text>
        <dbReference type="Rhea" id="RHEA:78975"/>
        <dbReference type="ChEBI" id="CHEBI:15377"/>
        <dbReference type="ChEBI" id="CHEBI:58146"/>
        <dbReference type="ChEBI" id="CHEBI:229665"/>
        <dbReference type="EC" id="4.2.1.182"/>
    </reaction>
    <physiologicalReaction direction="left-to-right" evidence="3">
        <dbReference type="Rhea" id="RHEA:78976"/>
    </physiologicalReaction>
</comment>